<keyword evidence="2" id="KW-1185">Reference proteome</keyword>
<accession>A0ABR2CR12</accession>
<name>A0ABR2CR12_9ROSI</name>
<protein>
    <submittedName>
        <fullName evidence="1">Uncharacterized protein</fullName>
    </submittedName>
</protein>
<proteinExistence type="predicted"/>
<evidence type="ECO:0000313" key="2">
    <source>
        <dbReference type="Proteomes" id="UP001472677"/>
    </source>
</evidence>
<dbReference type="Proteomes" id="UP001472677">
    <property type="component" value="Unassembled WGS sequence"/>
</dbReference>
<dbReference type="EMBL" id="JBBPBM010000045">
    <property type="protein sequence ID" value="KAK8522204.1"/>
    <property type="molecule type" value="Genomic_DNA"/>
</dbReference>
<gene>
    <name evidence="1" type="ORF">V6N12_055924</name>
</gene>
<comment type="caution">
    <text evidence="1">The sequence shown here is derived from an EMBL/GenBank/DDBJ whole genome shotgun (WGS) entry which is preliminary data.</text>
</comment>
<sequence>MPRGSTTWVPPNTEPNNLDAIQMLNGRSKWQDSLSLLLHIGELQHRFSGVADLLSAMTASMDISASLWSSSFTNGLTVAREIQAKFPIALMQGARSSESAFFCGIEA</sequence>
<evidence type="ECO:0000313" key="1">
    <source>
        <dbReference type="EMBL" id="KAK8522204.1"/>
    </source>
</evidence>
<organism evidence="1 2">
    <name type="scientific">Hibiscus sabdariffa</name>
    <name type="common">roselle</name>
    <dbReference type="NCBI Taxonomy" id="183260"/>
    <lineage>
        <taxon>Eukaryota</taxon>
        <taxon>Viridiplantae</taxon>
        <taxon>Streptophyta</taxon>
        <taxon>Embryophyta</taxon>
        <taxon>Tracheophyta</taxon>
        <taxon>Spermatophyta</taxon>
        <taxon>Magnoliopsida</taxon>
        <taxon>eudicotyledons</taxon>
        <taxon>Gunneridae</taxon>
        <taxon>Pentapetalae</taxon>
        <taxon>rosids</taxon>
        <taxon>malvids</taxon>
        <taxon>Malvales</taxon>
        <taxon>Malvaceae</taxon>
        <taxon>Malvoideae</taxon>
        <taxon>Hibiscus</taxon>
    </lineage>
</organism>
<reference evidence="1 2" key="1">
    <citation type="journal article" date="2024" name="G3 (Bethesda)">
        <title>Genome assembly of Hibiscus sabdariffa L. provides insights into metabolisms of medicinal natural products.</title>
        <authorList>
            <person name="Kim T."/>
        </authorList>
    </citation>
    <scope>NUCLEOTIDE SEQUENCE [LARGE SCALE GENOMIC DNA]</scope>
    <source>
        <strain evidence="1">TK-2024</strain>
        <tissue evidence="1">Old leaves</tissue>
    </source>
</reference>